<gene>
    <name evidence="2" type="ORF">cyc_08502</name>
</gene>
<accession>A0A1D3D3F4</accession>
<dbReference type="VEuPathDB" id="ToxoDB:cyc_08502"/>
<keyword evidence="3" id="KW-1185">Reference proteome</keyword>
<dbReference type="EMBL" id="JROU02000924">
    <property type="protein sequence ID" value="OEH77941.1"/>
    <property type="molecule type" value="Genomic_DNA"/>
</dbReference>
<dbReference type="InParanoid" id="A0A1D3D3F4"/>
<reference evidence="2 3" key="1">
    <citation type="journal article" date="2016" name="BMC Genomics">
        <title>Comparative genomics reveals Cyclospora cayetanensis possesses coccidia-like metabolism and invasion components but unique surface antigens.</title>
        <authorList>
            <person name="Liu S."/>
            <person name="Wang L."/>
            <person name="Zheng H."/>
            <person name="Xu Z."/>
            <person name="Roellig D.M."/>
            <person name="Li N."/>
            <person name="Frace M.A."/>
            <person name="Tang K."/>
            <person name="Arrowood M.J."/>
            <person name="Moss D.M."/>
            <person name="Zhang L."/>
            <person name="Feng Y."/>
            <person name="Xiao L."/>
        </authorList>
    </citation>
    <scope>NUCLEOTIDE SEQUENCE [LARGE SCALE GENOMIC DNA]</scope>
    <source>
        <strain evidence="2 3">CHN_HEN01</strain>
    </source>
</reference>
<keyword evidence="1" id="KW-0732">Signal</keyword>
<evidence type="ECO:0000313" key="2">
    <source>
        <dbReference type="EMBL" id="OEH77941.1"/>
    </source>
</evidence>
<comment type="caution">
    <text evidence="2">The sequence shown here is derived from an EMBL/GenBank/DDBJ whole genome shotgun (WGS) entry which is preliminary data.</text>
</comment>
<evidence type="ECO:0000256" key="1">
    <source>
        <dbReference type="SAM" id="SignalP"/>
    </source>
</evidence>
<protein>
    <submittedName>
        <fullName evidence="2">Uncharacterized protein</fullName>
    </submittedName>
</protein>
<dbReference type="AlphaFoldDB" id="A0A1D3D3F4"/>
<feature type="chain" id="PRO_5008914113" evidence="1">
    <location>
        <begin position="19"/>
        <end position="175"/>
    </location>
</feature>
<organism evidence="2 3">
    <name type="scientific">Cyclospora cayetanensis</name>
    <dbReference type="NCBI Taxonomy" id="88456"/>
    <lineage>
        <taxon>Eukaryota</taxon>
        <taxon>Sar</taxon>
        <taxon>Alveolata</taxon>
        <taxon>Apicomplexa</taxon>
        <taxon>Conoidasida</taxon>
        <taxon>Coccidia</taxon>
        <taxon>Eucoccidiorida</taxon>
        <taxon>Eimeriorina</taxon>
        <taxon>Eimeriidae</taxon>
        <taxon>Cyclospora</taxon>
    </lineage>
</organism>
<evidence type="ECO:0000313" key="3">
    <source>
        <dbReference type="Proteomes" id="UP000095192"/>
    </source>
</evidence>
<dbReference type="Proteomes" id="UP000095192">
    <property type="component" value="Unassembled WGS sequence"/>
</dbReference>
<name>A0A1D3D3F4_9EIME</name>
<proteinExistence type="predicted"/>
<feature type="signal peptide" evidence="1">
    <location>
        <begin position="1"/>
        <end position="18"/>
    </location>
</feature>
<sequence length="175" mass="19610">MPALPLIISSFAYPICLCATPGEGEGPEDSLLSRLAFRLVHPSRVHMVPTVFEEEGHNNKDLGFLGWRALPLPQQYHEAVQRLTTKVQKKADAATGEDAVGLGHRQHRDSFEGARQMLQQSVGVAKHQHAVSHLLCLMLLDFCRRHSPKTRRFLQHLSKRTTEDADVAALKEHPQ</sequence>